<name>A0A3N1DC02_9ACTN</name>
<dbReference type="Proteomes" id="UP000272400">
    <property type="component" value="Unassembled WGS sequence"/>
</dbReference>
<proteinExistence type="predicted"/>
<dbReference type="EMBL" id="RJKE01000001">
    <property type="protein sequence ID" value="ROO91047.1"/>
    <property type="molecule type" value="Genomic_DNA"/>
</dbReference>
<dbReference type="Pfam" id="PF18963">
    <property type="entry name" value="DUF5703"/>
    <property type="match status" value="1"/>
</dbReference>
<protein>
    <submittedName>
        <fullName evidence="1">Uncharacterized protein</fullName>
    </submittedName>
</protein>
<evidence type="ECO:0000313" key="2">
    <source>
        <dbReference type="Proteomes" id="UP000272400"/>
    </source>
</evidence>
<organism evidence="1 2">
    <name type="scientific">Actinocorallia herbida</name>
    <dbReference type="NCBI Taxonomy" id="58109"/>
    <lineage>
        <taxon>Bacteria</taxon>
        <taxon>Bacillati</taxon>
        <taxon>Actinomycetota</taxon>
        <taxon>Actinomycetes</taxon>
        <taxon>Streptosporangiales</taxon>
        <taxon>Thermomonosporaceae</taxon>
        <taxon>Actinocorallia</taxon>
    </lineage>
</organism>
<reference evidence="1 2" key="1">
    <citation type="submission" date="2018-11" db="EMBL/GenBank/DDBJ databases">
        <title>Sequencing the genomes of 1000 actinobacteria strains.</title>
        <authorList>
            <person name="Klenk H.-P."/>
        </authorList>
    </citation>
    <scope>NUCLEOTIDE SEQUENCE [LARGE SCALE GENOMIC DNA]</scope>
    <source>
        <strain evidence="1 2">DSM 44254</strain>
    </source>
</reference>
<sequence>MEYTYLILNLPRGTTREAARQVMTEHAEYGGWELHTVRVHRDGRRRIQLRKKIIRARSTLHQPA</sequence>
<dbReference type="AlphaFoldDB" id="A0A3N1DC02"/>
<accession>A0A3N1DC02</accession>
<evidence type="ECO:0000313" key="1">
    <source>
        <dbReference type="EMBL" id="ROO91047.1"/>
    </source>
</evidence>
<gene>
    <name evidence="1" type="ORF">EDD29_8792</name>
</gene>
<dbReference type="InterPro" id="IPR043758">
    <property type="entry name" value="DUF5703"/>
</dbReference>
<keyword evidence="2" id="KW-1185">Reference proteome</keyword>
<comment type="caution">
    <text evidence="1">The sequence shown here is derived from an EMBL/GenBank/DDBJ whole genome shotgun (WGS) entry which is preliminary data.</text>
</comment>